<sequence length="201" mass="23128">MKNTQAVITRMTQGIDEEFKTVDLVLLSGASTMCVDAFCLTWIKFERQLRKLAANLLFQASDLLEDDEDSKSKLRAALARKSKLNHNRFIHGIEKLTATTARQIMGNDYKSLRRSIETAYTYRNKLFHGQQTGHNLNQEQLMLVQSDVRQWCEILAQEGFSRFGYDGFSRNSLHKTNRPEVVELVDHALTPSGWNDFIEKL</sequence>
<comment type="caution">
    <text evidence="1">The sequence shown here is derived from an EMBL/GenBank/DDBJ whole genome shotgun (WGS) entry which is preliminary data.</text>
</comment>
<proteinExistence type="predicted"/>
<dbReference type="EMBL" id="JAENHL010000007">
    <property type="protein sequence ID" value="MBK1867570.1"/>
    <property type="molecule type" value="Genomic_DNA"/>
</dbReference>
<evidence type="ECO:0000313" key="2">
    <source>
        <dbReference type="Proteomes" id="UP000616151"/>
    </source>
</evidence>
<evidence type="ECO:0000313" key="1">
    <source>
        <dbReference type="EMBL" id="MBK1867570.1"/>
    </source>
</evidence>
<keyword evidence="2" id="KW-1185">Reference proteome</keyword>
<gene>
    <name evidence="1" type="ORF">JHL16_14525</name>
</gene>
<organism evidence="1 2">
    <name type="scientific">Taklimakanibacter albus</name>
    <dbReference type="NCBI Taxonomy" id="2800327"/>
    <lineage>
        <taxon>Bacteria</taxon>
        <taxon>Pseudomonadati</taxon>
        <taxon>Pseudomonadota</taxon>
        <taxon>Alphaproteobacteria</taxon>
        <taxon>Hyphomicrobiales</taxon>
        <taxon>Aestuariivirgaceae</taxon>
        <taxon>Taklimakanibacter</taxon>
    </lineage>
</organism>
<accession>A0ACC5R4N6</accession>
<name>A0ACC5R4N6_9HYPH</name>
<dbReference type="Proteomes" id="UP000616151">
    <property type="component" value="Unassembled WGS sequence"/>
</dbReference>
<reference evidence="1" key="1">
    <citation type="submission" date="2021-01" db="EMBL/GenBank/DDBJ databases">
        <authorList>
            <person name="Sun Q."/>
        </authorList>
    </citation>
    <scope>NUCLEOTIDE SEQUENCE</scope>
    <source>
        <strain evidence="1">YIM B02566</strain>
    </source>
</reference>
<protein>
    <submittedName>
        <fullName evidence="1">Uncharacterized protein</fullName>
    </submittedName>
</protein>